<evidence type="ECO:0000256" key="1">
    <source>
        <dbReference type="ARBA" id="ARBA00004123"/>
    </source>
</evidence>
<feature type="domain" description="Spp2/MOS2 G-patch" evidence="6">
    <location>
        <begin position="116"/>
        <end position="167"/>
    </location>
</feature>
<comment type="similarity">
    <text evidence="2 4">Belongs to the SPP2 family.</text>
</comment>
<feature type="region of interest" description="Disordered" evidence="5">
    <location>
        <begin position="63"/>
        <end position="125"/>
    </location>
</feature>
<evidence type="ECO:0000259" key="6">
    <source>
        <dbReference type="Pfam" id="PF12656"/>
    </source>
</evidence>
<dbReference type="RefSeq" id="XP_046063888.1">
    <property type="nucleotide sequence ID" value="XM_046209132.1"/>
</dbReference>
<keyword evidence="3 4" id="KW-0539">Nucleus</keyword>
<dbReference type="Pfam" id="PF12656">
    <property type="entry name" value="G-patch_2"/>
    <property type="match status" value="1"/>
</dbReference>
<evidence type="ECO:0000256" key="3">
    <source>
        <dbReference type="ARBA" id="ARBA00023242"/>
    </source>
</evidence>
<dbReference type="OrthoDB" id="5577072at2759"/>
<dbReference type="PANTHER" id="PTHR15818:SF2">
    <property type="entry name" value="G-PATCH DOMAIN AND KOW MOTIFS-CONTAINING PROTEIN"/>
    <property type="match status" value="1"/>
</dbReference>
<comment type="function">
    <text evidence="4">Involved in spliceosome maturation and the first step of pre-mRNA splicing.</text>
</comment>
<comment type="subcellular location">
    <subcellularLocation>
        <location evidence="1 4">Nucleus</location>
    </subcellularLocation>
</comment>
<feature type="compositionally biased region" description="Polar residues" evidence="5">
    <location>
        <begin position="90"/>
        <end position="110"/>
    </location>
</feature>
<evidence type="ECO:0000256" key="5">
    <source>
        <dbReference type="SAM" id="MobiDB-lite"/>
    </source>
</evidence>
<evidence type="ECO:0000313" key="8">
    <source>
        <dbReference type="Proteomes" id="UP000769157"/>
    </source>
</evidence>
<gene>
    <name evidence="7" type="ORF">OGAPHI_000978</name>
</gene>
<dbReference type="PANTHER" id="PTHR15818">
    <property type="entry name" value="G PATCH AND KOW-CONTAINING"/>
    <property type="match status" value="1"/>
</dbReference>
<sequence length="211" mass="23686">MNFSLKKPGSKIGFSVKKKASAVKKNDLFGAEEKTETKTQISSVQDIEQKKEEPLVIQPVVKASGWEARRKQRQEEKKLEESPKLEFGLNKQNKTTASQPSSRSVPLITQETEDGEAPTLSSYEKMPVEKFGEAMLRGMGWNGSKAGSRPSNSKPRIPYLGLGAKPSPAQEDRSIRQDTTYVPVVRRSESSQSQERSRSRSPTRALEYRER</sequence>
<evidence type="ECO:0000256" key="4">
    <source>
        <dbReference type="RuleBase" id="RU369096"/>
    </source>
</evidence>
<dbReference type="InterPro" id="IPR026822">
    <property type="entry name" value="Spp2/MOS2_G-patch"/>
</dbReference>
<dbReference type="EMBL" id="JAEUBE010000087">
    <property type="protein sequence ID" value="KAH3670463.1"/>
    <property type="molecule type" value="Genomic_DNA"/>
</dbReference>
<organism evidence="7 8">
    <name type="scientific">Ogataea philodendri</name>
    <dbReference type="NCBI Taxonomy" id="1378263"/>
    <lineage>
        <taxon>Eukaryota</taxon>
        <taxon>Fungi</taxon>
        <taxon>Dikarya</taxon>
        <taxon>Ascomycota</taxon>
        <taxon>Saccharomycotina</taxon>
        <taxon>Pichiomycetes</taxon>
        <taxon>Pichiales</taxon>
        <taxon>Pichiaceae</taxon>
        <taxon>Ogataea</taxon>
    </lineage>
</organism>
<evidence type="ECO:0000313" key="7">
    <source>
        <dbReference type="EMBL" id="KAH3670463.1"/>
    </source>
</evidence>
<dbReference type="GO" id="GO:0000398">
    <property type="term" value="P:mRNA splicing, via spliceosome"/>
    <property type="evidence" value="ECO:0007669"/>
    <property type="project" value="UniProtKB-UniRule"/>
</dbReference>
<keyword evidence="8" id="KW-1185">Reference proteome</keyword>
<comment type="caution">
    <text evidence="7">The sequence shown here is derived from an EMBL/GenBank/DDBJ whole genome shotgun (WGS) entry which is preliminary data.</text>
</comment>
<evidence type="ECO:0000256" key="2">
    <source>
        <dbReference type="ARBA" id="ARBA00008576"/>
    </source>
</evidence>
<keyword evidence="4" id="KW-0508">mRNA splicing</keyword>
<reference evidence="7" key="1">
    <citation type="journal article" date="2021" name="Open Biol.">
        <title>Shared evolutionary footprints suggest mitochondrial oxidative damage underlies multiple complex I losses in fungi.</title>
        <authorList>
            <person name="Schikora-Tamarit M.A."/>
            <person name="Marcet-Houben M."/>
            <person name="Nosek J."/>
            <person name="Gabaldon T."/>
        </authorList>
    </citation>
    <scope>NUCLEOTIDE SEQUENCE</scope>
    <source>
        <strain evidence="7">CBS6075</strain>
    </source>
</reference>
<dbReference type="GO" id="GO:0005681">
    <property type="term" value="C:spliceosomal complex"/>
    <property type="evidence" value="ECO:0007669"/>
    <property type="project" value="UniProtKB-UniRule"/>
</dbReference>
<protein>
    <recommendedName>
        <fullName evidence="4">Pre-mRNA-splicing factor</fullName>
    </recommendedName>
</protein>
<keyword evidence="4" id="KW-0507">mRNA processing</keyword>
<feature type="compositionally biased region" description="Basic and acidic residues" evidence="5">
    <location>
        <begin position="67"/>
        <end position="84"/>
    </location>
</feature>
<reference evidence="7" key="2">
    <citation type="submission" date="2021-01" db="EMBL/GenBank/DDBJ databases">
        <authorList>
            <person name="Schikora-Tamarit M.A."/>
        </authorList>
    </citation>
    <scope>NUCLEOTIDE SEQUENCE</scope>
    <source>
        <strain evidence="7">CBS6075</strain>
    </source>
</reference>
<accession>A0A9P8PDW5</accession>
<keyword evidence="4" id="KW-0747">Spliceosome</keyword>
<dbReference type="AlphaFoldDB" id="A0A9P8PDW5"/>
<dbReference type="InterPro" id="IPR045166">
    <property type="entry name" value="Spp2-like"/>
</dbReference>
<feature type="region of interest" description="Disordered" evidence="5">
    <location>
        <begin position="138"/>
        <end position="211"/>
    </location>
</feature>
<dbReference type="GeneID" id="70232946"/>
<name>A0A9P8PDW5_9ASCO</name>
<dbReference type="Proteomes" id="UP000769157">
    <property type="component" value="Unassembled WGS sequence"/>
</dbReference>
<proteinExistence type="inferred from homology"/>